<dbReference type="GO" id="GO:0006817">
    <property type="term" value="P:phosphate ion transport"/>
    <property type="evidence" value="ECO:0000318"/>
    <property type="project" value="GO_Central"/>
</dbReference>
<dbReference type="GO" id="GO:0043190">
    <property type="term" value="C:ATP-binding cassette (ABC) transporter complex"/>
    <property type="evidence" value="ECO:0007669"/>
    <property type="project" value="InterPro"/>
</dbReference>
<dbReference type="EMBL" id="AE001825">
    <property type="protein sequence ID" value="AAF12207.1"/>
    <property type="molecule type" value="Genomic_DNA"/>
</dbReference>
<evidence type="ECO:0000256" key="5">
    <source>
        <dbReference type="SAM" id="Phobius"/>
    </source>
</evidence>
<dbReference type="PATRIC" id="fig|243230.17.peg.3044"/>
<keyword evidence="3 4" id="KW-0592">Phosphate transport</keyword>
<sequence>MSVSWSLQMHSAATAGVTNVWAGSGEGRAASPFLPVRTVPLCGTSPVFGSLDAPLTKPRHTRRRMKKTLLGLSALVMISTAAAQGAITGAGASFPYPLYSKMFSEYKASNVNYQSVGSGSGQKQILERTVDFAGSDNPMTDAQLGSAPGTLLHVPTAIGAVVPAYNLPGVTKPLNFDGPTLANIYLGKIKTWGDPAIAKLNPGVTIPPLPITVARRSDGSGTTFVFSDYLSKVSGEWKSKVGAGNSLQWPVGTGAKGNDGVAGVVKGTPGAIGYVELVYAKQNKLSFGAVKNRAGKFILADNGPASNAALGVVIPADTRVSLTNSANAGAYPIASFTYLIFYKDQKYGNRTEAQAKALKNLLTYVVTSGQQYNEGLDYAKLPSNVAAKAKTIINSMNYGGKKL</sequence>
<dbReference type="InterPro" id="IPR005673">
    <property type="entry name" value="ABC_phos-bd_PstS"/>
</dbReference>
<keyword evidence="5" id="KW-0812">Transmembrane</keyword>
<dbReference type="PANTHER" id="PTHR42996">
    <property type="entry name" value="PHOSPHATE-BINDING PROTEIN PSTS"/>
    <property type="match status" value="1"/>
</dbReference>
<feature type="domain" description="PBP" evidence="6">
    <location>
        <begin position="80"/>
        <end position="367"/>
    </location>
</feature>
<gene>
    <name evidence="7" type="ordered locus">DR_A0157</name>
</gene>
<dbReference type="Pfam" id="PF12849">
    <property type="entry name" value="PBP_like_2"/>
    <property type="match status" value="1"/>
</dbReference>
<dbReference type="EnsemblBacteria" id="AAF12207">
    <property type="protein sequence ID" value="AAF12207"/>
    <property type="gene ID" value="DR_A0157"/>
</dbReference>
<evidence type="ECO:0000256" key="2">
    <source>
        <dbReference type="ARBA" id="ARBA00022448"/>
    </source>
</evidence>
<comment type="similarity">
    <text evidence="1 4">Belongs to the PstS family.</text>
</comment>
<evidence type="ECO:0000313" key="8">
    <source>
        <dbReference type="Proteomes" id="UP000002524"/>
    </source>
</evidence>
<dbReference type="FunCoup" id="Q9RYZ6">
    <property type="interactions" value="260"/>
</dbReference>
<dbReference type="GO" id="GO:0035435">
    <property type="term" value="P:phosphate ion transmembrane transport"/>
    <property type="evidence" value="ECO:0007669"/>
    <property type="project" value="InterPro"/>
</dbReference>
<accession>Q9RYZ6</accession>
<dbReference type="PIRSF" id="PIRSF002756">
    <property type="entry name" value="PstS"/>
    <property type="match status" value="1"/>
</dbReference>
<protein>
    <recommendedName>
        <fullName evidence="4">Phosphate-binding protein</fullName>
    </recommendedName>
</protein>
<dbReference type="GO" id="GO:0042301">
    <property type="term" value="F:phosphate ion binding"/>
    <property type="evidence" value="ECO:0007669"/>
    <property type="project" value="InterPro"/>
</dbReference>
<keyword evidence="2 4" id="KW-0813">Transport</keyword>
<feature type="transmembrane region" description="Helical" evidence="5">
    <location>
        <begin position="69"/>
        <end position="94"/>
    </location>
</feature>
<dbReference type="InterPro" id="IPR024370">
    <property type="entry name" value="PBP_domain"/>
</dbReference>
<evidence type="ECO:0000259" key="6">
    <source>
        <dbReference type="Pfam" id="PF12849"/>
    </source>
</evidence>
<evidence type="ECO:0000313" key="7">
    <source>
        <dbReference type="EMBL" id="AAF12207.1"/>
    </source>
</evidence>
<dbReference type="InParanoid" id="Q9RYZ6"/>
<evidence type="ECO:0000256" key="4">
    <source>
        <dbReference type="PIRNR" id="PIRNR002756"/>
    </source>
</evidence>
<evidence type="ECO:0000256" key="1">
    <source>
        <dbReference type="ARBA" id="ARBA00008725"/>
    </source>
</evidence>
<keyword evidence="5" id="KW-0472">Membrane</keyword>
<dbReference type="SUPFAM" id="SSF53850">
    <property type="entry name" value="Periplasmic binding protein-like II"/>
    <property type="match status" value="1"/>
</dbReference>
<dbReference type="NCBIfam" id="TIGR00975">
    <property type="entry name" value="3a0107s03"/>
    <property type="match status" value="1"/>
</dbReference>
<dbReference type="Proteomes" id="UP000002524">
    <property type="component" value="Chromosome 2"/>
</dbReference>
<dbReference type="PANTHER" id="PTHR42996:SF1">
    <property type="entry name" value="PHOSPHATE-BINDING PROTEIN PSTS"/>
    <property type="match status" value="1"/>
</dbReference>
<dbReference type="KEGG" id="dra:DR_A0157"/>
<dbReference type="OrthoDB" id="9790048at2"/>
<evidence type="ECO:0000256" key="3">
    <source>
        <dbReference type="ARBA" id="ARBA00022592"/>
    </source>
</evidence>
<dbReference type="AlphaFoldDB" id="Q9RYZ6"/>
<keyword evidence="8" id="KW-1185">Reference proteome</keyword>
<dbReference type="HOGENOM" id="CLU_034528_1_1_0"/>
<organism evidence="7 8">
    <name type="scientific">Deinococcus radiodurans (strain ATCC 13939 / DSM 20539 / JCM 16871 / CCUG 27074 / LMG 4051 / NBRC 15346 / NCIMB 9279 / VKM B-1422 / R1)</name>
    <dbReference type="NCBI Taxonomy" id="243230"/>
    <lineage>
        <taxon>Bacteria</taxon>
        <taxon>Thermotogati</taxon>
        <taxon>Deinococcota</taxon>
        <taxon>Deinococci</taxon>
        <taxon>Deinococcales</taxon>
        <taxon>Deinococcaceae</taxon>
        <taxon>Deinococcus</taxon>
    </lineage>
</organism>
<dbReference type="PIR" id="H75611">
    <property type="entry name" value="H75611"/>
</dbReference>
<dbReference type="PaxDb" id="243230-DR_A0157"/>
<keyword evidence="5" id="KW-1133">Transmembrane helix</keyword>
<reference evidence="7 8" key="1">
    <citation type="journal article" date="1999" name="Science">
        <title>Genome sequence of the radioresistant bacterium Deinococcus radiodurans R1.</title>
        <authorList>
            <person name="White O."/>
            <person name="Eisen J.A."/>
            <person name="Heidelberg J.F."/>
            <person name="Hickey E.K."/>
            <person name="Peterson J.D."/>
            <person name="Dodson R.J."/>
            <person name="Haft D.H."/>
            <person name="Gwinn M.L."/>
            <person name="Nelson W.C."/>
            <person name="Richardson D.L."/>
            <person name="Moffat K.S."/>
            <person name="Qin H."/>
            <person name="Jiang L."/>
            <person name="Pamphile W."/>
            <person name="Crosby M."/>
            <person name="Shen M."/>
            <person name="Vamathevan J.J."/>
            <person name="Lam P."/>
            <person name="McDonald L."/>
            <person name="Utterback T."/>
            <person name="Zalewski C."/>
            <person name="Makarova K.S."/>
            <person name="Aravind L."/>
            <person name="Daly M.J."/>
            <person name="Minton K.W."/>
            <person name="Fleischmann R.D."/>
            <person name="Ketchum K.A."/>
            <person name="Nelson K.E."/>
            <person name="Salzberg S."/>
            <person name="Smith H.O."/>
            <person name="Venter J.C."/>
            <person name="Fraser C.M."/>
        </authorList>
    </citation>
    <scope>NUCLEOTIDE SEQUENCE [LARGE SCALE GENOMIC DNA]</scope>
    <source>
        <strain evidence="8">ATCC 13939 / DSM 20539 / JCM 16871 / LMG 4051 / NBRC 15346 / NCIMB 9279 / R1 / VKM B-1422</strain>
    </source>
</reference>
<proteinExistence type="inferred from homology"/>
<dbReference type="eggNOG" id="COG0226">
    <property type="taxonomic scope" value="Bacteria"/>
</dbReference>
<dbReference type="Gene3D" id="3.40.190.10">
    <property type="entry name" value="Periplasmic binding protein-like II"/>
    <property type="match status" value="2"/>
</dbReference>
<dbReference type="STRING" id="243230.DR_A0157"/>
<name>Q9RYZ6_DEIRA</name>
<dbReference type="InterPro" id="IPR050962">
    <property type="entry name" value="Phosphate-bind_PstS"/>
</dbReference>
<dbReference type="CDD" id="cd13565">
    <property type="entry name" value="PBP2_PstS"/>
    <property type="match status" value="1"/>
</dbReference>